<dbReference type="EMBL" id="GL385397">
    <property type="protein sequence ID" value="EJT75361.1"/>
    <property type="molecule type" value="Genomic_DNA"/>
</dbReference>
<reference evidence="1" key="3">
    <citation type="submission" date="2010-09" db="EMBL/GenBank/DDBJ databases">
        <title>Annotation of Gaeumannomyces graminis var. tritici R3-111a-1.</title>
        <authorList>
            <consortium name="The Broad Institute Genome Sequencing Platform"/>
            <person name="Ma L.-J."/>
            <person name="Dead R."/>
            <person name="Young S.K."/>
            <person name="Zeng Q."/>
            <person name="Gargeya S."/>
            <person name="Fitzgerald M."/>
            <person name="Haas B."/>
            <person name="Abouelleil A."/>
            <person name="Alvarado L."/>
            <person name="Arachchi H.M."/>
            <person name="Berlin A."/>
            <person name="Brown A."/>
            <person name="Chapman S.B."/>
            <person name="Chen Z."/>
            <person name="Dunbar C."/>
            <person name="Freedman E."/>
            <person name="Gearin G."/>
            <person name="Gellesch M."/>
            <person name="Goldberg J."/>
            <person name="Griggs A."/>
            <person name="Gujja S."/>
            <person name="Heiman D."/>
            <person name="Howarth C."/>
            <person name="Larson L."/>
            <person name="Lui A."/>
            <person name="MacDonald P.J.P."/>
            <person name="Mehta T."/>
            <person name="Montmayeur A."/>
            <person name="Murphy C."/>
            <person name="Neiman D."/>
            <person name="Pearson M."/>
            <person name="Priest M."/>
            <person name="Roberts A."/>
            <person name="Saif S."/>
            <person name="Shea T."/>
            <person name="Shenoy N."/>
            <person name="Sisk P."/>
            <person name="Stolte C."/>
            <person name="Sykes S."/>
            <person name="Yandava C."/>
            <person name="Wortman J."/>
            <person name="Nusbaum C."/>
            <person name="Birren B."/>
        </authorList>
    </citation>
    <scope>NUCLEOTIDE SEQUENCE</scope>
    <source>
        <strain evidence="1">R3-111a-1</strain>
    </source>
</reference>
<reference evidence="3" key="1">
    <citation type="submission" date="2010-07" db="EMBL/GenBank/DDBJ databases">
        <title>The genome sequence of Gaeumannomyces graminis var. tritici strain R3-111a-1.</title>
        <authorList>
            <consortium name="The Broad Institute Genome Sequencing Platform"/>
            <person name="Ma L.-J."/>
            <person name="Dead R."/>
            <person name="Young S."/>
            <person name="Zeng Q."/>
            <person name="Koehrsen M."/>
            <person name="Alvarado L."/>
            <person name="Berlin A."/>
            <person name="Chapman S.B."/>
            <person name="Chen Z."/>
            <person name="Freedman E."/>
            <person name="Gellesch M."/>
            <person name="Goldberg J."/>
            <person name="Griggs A."/>
            <person name="Gujja S."/>
            <person name="Heilman E.R."/>
            <person name="Heiman D."/>
            <person name="Hepburn T."/>
            <person name="Howarth C."/>
            <person name="Jen D."/>
            <person name="Larson L."/>
            <person name="Mehta T."/>
            <person name="Neiman D."/>
            <person name="Pearson M."/>
            <person name="Roberts A."/>
            <person name="Saif S."/>
            <person name="Shea T."/>
            <person name="Shenoy N."/>
            <person name="Sisk P."/>
            <person name="Stolte C."/>
            <person name="Sykes S."/>
            <person name="Walk T."/>
            <person name="White J."/>
            <person name="Yandava C."/>
            <person name="Haas B."/>
            <person name="Nusbaum C."/>
            <person name="Birren B."/>
        </authorList>
    </citation>
    <scope>NUCLEOTIDE SEQUENCE [LARGE SCALE GENOMIC DNA]</scope>
    <source>
        <strain evidence="3">R3-111a-1</strain>
    </source>
</reference>
<accession>J3NVI3</accession>
<name>J3NVI3_GAET3</name>
<dbReference type="Proteomes" id="UP000006039">
    <property type="component" value="Unassembled WGS sequence"/>
</dbReference>
<evidence type="ECO:0000313" key="2">
    <source>
        <dbReference type="EnsemblFungi" id="EJT75361"/>
    </source>
</evidence>
<reference evidence="2" key="5">
    <citation type="submission" date="2018-04" db="UniProtKB">
        <authorList>
            <consortium name="EnsemblFungi"/>
        </authorList>
    </citation>
    <scope>IDENTIFICATION</scope>
    <source>
        <strain evidence="2">R3-111a-1</strain>
    </source>
</reference>
<evidence type="ECO:0000313" key="3">
    <source>
        <dbReference type="Proteomes" id="UP000006039"/>
    </source>
</evidence>
<reference evidence="2" key="4">
    <citation type="journal article" date="2015" name="G3 (Bethesda)">
        <title>Genome sequences of three phytopathogenic species of the Magnaporthaceae family of fungi.</title>
        <authorList>
            <person name="Okagaki L.H."/>
            <person name="Nunes C.C."/>
            <person name="Sailsbery J."/>
            <person name="Clay B."/>
            <person name="Brown D."/>
            <person name="John T."/>
            <person name="Oh Y."/>
            <person name="Young N."/>
            <person name="Fitzgerald M."/>
            <person name="Haas B.J."/>
            <person name="Zeng Q."/>
            <person name="Young S."/>
            <person name="Adiconis X."/>
            <person name="Fan L."/>
            <person name="Levin J.Z."/>
            <person name="Mitchell T.K."/>
            <person name="Okubara P.A."/>
            <person name="Farman M.L."/>
            <person name="Kohn L.M."/>
            <person name="Birren B."/>
            <person name="Ma L.-J."/>
            <person name="Dean R.A."/>
        </authorList>
    </citation>
    <scope>NUCLEOTIDE SEQUENCE</scope>
    <source>
        <strain evidence="2">R3-111a-1</strain>
    </source>
</reference>
<proteinExistence type="predicted"/>
<dbReference type="STRING" id="644352.J3NVI3"/>
<protein>
    <recommendedName>
        <fullName evidence="4">BTB domain-containing protein</fullName>
    </recommendedName>
</protein>
<sequence>MAILPMTEAFANIVDLLLLVGPRGPDQHTFFVCSEPLSRASPVLKALVQGLMGDRVPPTSERTLELAEDSPESARIILNIAHGRPQKVPQRMKPEALYRLCKFIHKYEIGDILEPWAACWCARLAERPQAWVPQMCESYAKAVWIGWVLGNRTVISSAAKTMMLTMDSATLVELRKQDPTGIVGHITELQAQTVEVLVDTITGFWGDLVEPRTAEPRCRVGFSHQKRRQCDAVVLGAFTASLHLEDLFEPEAGQRTHNLGQLRHIGERIAARISMVRAEGHWDCGPGRQLLEAISEVLKNAGPLLPERALTHLEGRAEELGITC</sequence>
<evidence type="ECO:0008006" key="4">
    <source>
        <dbReference type="Google" id="ProtNLM"/>
    </source>
</evidence>
<dbReference type="HOGENOM" id="CLU_042420_3_0_1"/>
<dbReference type="AlphaFoldDB" id="J3NVI3"/>
<dbReference type="VEuPathDB" id="FungiDB:GGTG_05298"/>
<keyword evidence="3" id="KW-1185">Reference proteome</keyword>
<dbReference type="EnsemblFungi" id="EJT75361">
    <property type="protein sequence ID" value="EJT75361"/>
    <property type="gene ID" value="GGTG_05298"/>
</dbReference>
<reference evidence="1" key="2">
    <citation type="submission" date="2010-07" db="EMBL/GenBank/DDBJ databases">
        <authorList>
            <consortium name="The Broad Institute Genome Sequencing Platform"/>
            <consortium name="Broad Institute Genome Sequencing Center for Infectious Disease"/>
            <person name="Ma L.-J."/>
            <person name="Dead R."/>
            <person name="Young S."/>
            <person name="Zeng Q."/>
            <person name="Koehrsen M."/>
            <person name="Alvarado L."/>
            <person name="Berlin A."/>
            <person name="Chapman S.B."/>
            <person name="Chen Z."/>
            <person name="Freedman E."/>
            <person name="Gellesch M."/>
            <person name="Goldberg J."/>
            <person name="Griggs A."/>
            <person name="Gujja S."/>
            <person name="Heilman E.R."/>
            <person name="Heiman D."/>
            <person name="Hepburn T."/>
            <person name="Howarth C."/>
            <person name="Jen D."/>
            <person name="Larson L."/>
            <person name="Mehta T."/>
            <person name="Neiman D."/>
            <person name="Pearson M."/>
            <person name="Roberts A."/>
            <person name="Saif S."/>
            <person name="Shea T."/>
            <person name="Shenoy N."/>
            <person name="Sisk P."/>
            <person name="Stolte C."/>
            <person name="Sykes S."/>
            <person name="Walk T."/>
            <person name="White J."/>
            <person name="Yandava C."/>
            <person name="Haas B."/>
            <person name="Nusbaum C."/>
            <person name="Birren B."/>
        </authorList>
    </citation>
    <scope>NUCLEOTIDE SEQUENCE</scope>
    <source>
        <strain evidence="1">R3-111a-1</strain>
    </source>
</reference>
<dbReference type="eggNOG" id="ENOG502RS6N">
    <property type="taxonomic scope" value="Eukaryota"/>
</dbReference>
<gene>
    <name evidence="2" type="primary">20345756</name>
    <name evidence="1" type="ORF">GGTG_05298</name>
</gene>
<evidence type="ECO:0000313" key="1">
    <source>
        <dbReference type="EMBL" id="EJT75361.1"/>
    </source>
</evidence>
<organism evidence="1">
    <name type="scientific">Gaeumannomyces tritici (strain R3-111a-1)</name>
    <name type="common">Wheat and barley take-all root rot fungus</name>
    <name type="synonym">Gaeumannomyces graminis var. tritici</name>
    <dbReference type="NCBI Taxonomy" id="644352"/>
    <lineage>
        <taxon>Eukaryota</taxon>
        <taxon>Fungi</taxon>
        <taxon>Dikarya</taxon>
        <taxon>Ascomycota</taxon>
        <taxon>Pezizomycotina</taxon>
        <taxon>Sordariomycetes</taxon>
        <taxon>Sordariomycetidae</taxon>
        <taxon>Magnaporthales</taxon>
        <taxon>Magnaporthaceae</taxon>
        <taxon>Gaeumannomyces</taxon>
    </lineage>
</organism>
<dbReference type="GeneID" id="20345756"/>
<dbReference type="OrthoDB" id="5275938at2759"/>
<dbReference type="RefSeq" id="XP_009221361.1">
    <property type="nucleotide sequence ID" value="XM_009223097.1"/>
</dbReference>